<dbReference type="InterPro" id="IPR027417">
    <property type="entry name" value="P-loop_NTPase"/>
</dbReference>
<dbReference type="CDD" id="cd03224">
    <property type="entry name" value="ABC_TM1139_LivF_branched"/>
    <property type="match status" value="1"/>
</dbReference>
<organism evidence="7 8">
    <name type="scientific">Halorubellus litoreus</name>
    <dbReference type="NCBI Taxonomy" id="755308"/>
    <lineage>
        <taxon>Archaea</taxon>
        <taxon>Methanobacteriati</taxon>
        <taxon>Methanobacteriota</taxon>
        <taxon>Stenosarchaea group</taxon>
        <taxon>Halobacteria</taxon>
        <taxon>Halobacteriales</taxon>
        <taxon>Halorubellaceae</taxon>
        <taxon>Halorubellus</taxon>
    </lineage>
</organism>
<dbReference type="SUPFAM" id="SSF52540">
    <property type="entry name" value="P-loop containing nucleoside triphosphate hydrolases"/>
    <property type="match status" value="1"/>
</dbReference>
<proteinExistence type="inferred from homology"/>
<keyword evidence="2" id="KW-0813">Transport</keyword>
<dbReference type="Pfam" id="PF00005">
    <property type="entry name" value="ABC_tran"/>
    <property type="match status" value="1"/>
</dbReference>
<dbReference type="GO" id="GO:0005524">
    <property type="term" value="F:ATP binding"/>
    <property type="evidence" value="ECO:0007669"/>
    <property type="project" value="UniProtKB-KW"/>
</dbReference>
<comment type="similarity">
    <text evidence="1">Belongs to the ABC transporter superfamily.</text>
</comment>
<dbReference type="InterPro" id="IPR052156">
    <property type="entry name" value="BCAA_Transport_ATP-bd_LivF"/>
</dbReference>
<keyword evidence="3" id="KW-0547">Nucleotide-binding</keyword>
<evidence type="ECO:0000256" key="1">
    <source>
        <dbReference type="ARBA" id="ARBA00005417"/>
    </source>
</evidence>
<keyword evidence="8" id="KW-1185">Reference proteome</keyword>
<dbReference type="EMBL" id="JBHSXN010000001">
    <property type="protein sequence ID" value="MFC6952584.1"/>
    <property type="molecule type" value="Genomic_DNA"/>
</dbReference>
<feature type="domain" description="ABC transporter" evidence="6">
    <location>
        <begin position="1"/>
        <end position="225"/>
    </location>
</feature>
<comment type="caution">
    <text evidence="7">The sequence shown here is derived from an EMBL/GenBank/DDBJ whole genome shotgun (WGS) entry which is preliminary data.</text>
</comment>
<evidence type="ECO:0000256" key="4">
    <source>
        <dbReference type="ARBA" id="ARBA00022840"/>
    </source>
</evidence>
<name>A0ABD5VGH2_9EURY</name>
<dbReference type="InterPro" id="IPR017871">
    <property type="entry name" value="ABC_transporter-like_CS"/>
</dbReference>
<dbReference type="SMART" id="SM00382">
    <property type="entry name" value="AAA"/>
    <property type="match status" value="1"/>
</dbReference>
<evidence type="ECO:0000259" key="6">
    <source>
        <dbReference type="PROSITE" id="PS50893"/>
    </source>
</evidence>
<keyword evidence="4 7" id="KW-0067">ATP-binding</keyword>
<evidence type="ECO:0000313" key="7">
    <source>
        <dbReference type="EMBL" id="MFC6952584.1"/>
    </source>
</evidence>
<keyword evidence="5" id="KW-0029">Amino-acid transport</keyword>
<protein>
    <submittedName>
        <fullName evidence="7">ABC transporter ATP-binding protein</fullName>
    </submittedName>
</protein>
<dbReference type="InterPro" id="IPR003593">
    <property type="entry name" value="AAA+_ATPase"/>
</dbReference>
<gene>
    <name evidence="7" type="ORF">ACFQGB_06880</name>
</gene>
<dbReference type="Gene3D" id="3.40.50.300">
    <property type="entry name" value="P-loop containing nucleotide triphosphate hydrolases"/>
    <property type="match status" value="1"/>
</dbReference>
<dbReference type="PROSITE" id="PS50893">
    <property type="entry name" value="ABC_TRANSPORTER_2"/>
    <property type="match status" value="1"/>
</dbReference>
<dbReference type="AlphaFoldDB" id="A0ABD5VGH2"/>
<dbReference type="PROSITE" id="PS00211">
    <property type="entry name" value="ABC_TRANSPORTER_1"/>
    <property type="match status" value="1"/>
</dbReference>
<evidence type="ECO:0000313" key="8">
    <source>
        <dbReference type="Proteomes" id="UP001596395"/>
    </source>
</evidence>
<accession>A0ABD5VGH2</accession>
<sequence length="226" mass="24796">MEDVHAYYGESHVLEGVSLRVDRGETVALIGRNGVGKTTTLRAALQLTPPREGVVRLRGEDVTGEPTHELAHRGVGWIPEDRRMFEELTVAENIGVAVKDASRVDEKLESALETFPELREHENRKAGDLSGGQQQMVAIARGLVGENDLLLVDEPSEGLAPQIVQTVAEALERVSDEASLLLVEQNFPLAMDLADRFYLVDNGRVVESGSTEGVTADDERIRRYLA</sequence>
<reference evidence="7 8" key="1">
    <citation type="journal article" date="2019" name="Int. J. Syst. Evol. Microbiol.">
        <title>The Global Catalogue of Microorganisms (GCM) 10K type strain sequencing project: providing services to taxonomists for standard genome sequencing and annotation.</title>
        <authorList>
            <consortium name="The Broad Institute Genomics Platform"/>
            <consortium name="The Broad Institute Genome Sequencing Center for Infectious Disease"/>
            <person name="Wu L."/>
            <person name="Ma J."/>
        </authorList>
    </citation>
    <scope>NUCLEOTIDE SEQUENCE [LARGE SCALE GENOMIC DNA]</scope>
    <source>
        <strain evidence="7 8">GX26</strain>
    </source>
</reference>
<dbReference type="GO" id="GO:0006865">
    <property type="term" value="P:amino acid transport"/>
    <property type="evidence" value="ECO:0007669"/>
    <property type="project" value="UniProtKB-KW"/>
</dbReference>
<dbReference type="PANTHER" id="PTHR43820">
    <property type="entry name" value="HIGH-AFFINITY BRANCHED-CHAIN AMINO ACID TRANSPORT ATP-BINDING PROTEIN LIVF"/>
    <property type="match status" value="1"/>
</dbReference>
<evidence type="ECO:0000256" key="3">
    <source>
        <dbReference type="ARBA" id="ARBA00022741"/>
    </source>
</evidence>
<dbReference type="PANTHER" id="PTHR43820:SF2">
    <property type="entry name" value="ABC TRANSPORTER ATP-BINDING PROTEIN"/>
    <property type="match status" value="1"/>
</dbReference>
<dbReference type="InterPro" id="IPR003439">
    <property type="entry name" value="ABC_transporter-like_ATP-bd"/>
</dbReference>
<evidence type="ECO:0000256" key="5">
    <source>
        <dbReference type="ARBA" id="ARBA00022970"/>
    </source>
</evidence>
<dbReference type="Proteomes" id="UP001596395">
    <property type="component" value="Unassembled WGS sequence"/>
</dbReference>
<dbReference type="RefSeq" id="WP_336349674.1">
    <property type="nucleotide sequence ID" value="NZ_JAZAQL010000001.1"/>
</dbReference>
<evidence type="ECO:0000256" key="2">
    <source>
        <dbReference type="ARBA" id="ARBA00022448"/>
    </source>
</evidence>